<feature type="signal peptide" evidence="5">
    <location>
        <begin position="1"/>
        <end position="18"/>
    </location>
</feature>
<dbReference type="GO" id="GO:0030313">
    <property type="term" value="C:cell envelope"/>
    <property type="evidence" value="ECO:0007669"/>
    <property type="project" value="UniProtKB-SubCell"/>
</dbReference>
<dbReference type="GO" id="GO:0017004">
    <property type="term" value="P:cytochrome complex assembly"/>
    <property type="evidence" value="ECO:0007669"/>
    <property type="project" value="UniProtKB-KW"/>
</dbReference>
<dbReference type="Gene3D" id="3.40.30.10">
    <property type="entry name" value="Glutaredoxin"/>
    <property type="match status" value="1"/>
</dbReference>
<dbReference type="Pfam" id="PF14289">
    <property type="entry name" value="DUF4369"/>
    <property type="match status" value="1"/>
</dbReference>
<dbReference type="EMBL" id="CP095053">
    <property type="protein sequence ID" value="UOR05943.1"/>
    <property type="molecule type" value="Genomic_DNA"/>
</dbReference>
<gene>
    <name evidence="7" type="ORF">MUN82_02300</name>
</gene>
<dbReference type="RefSeq" id="WP_245094644.1">
    <property type="nucleotide sequence ID" value="NZ_CP095053.1"/>
</dbReference>
<dbReference type="GO" id="GO:0016491">
    <property type="term" value="F:oxidoreductase activity"/>
    <property type="evidence" value="ECO:0007669"/>
    <property type="project" value="InterPro"/>
</dbReference>
<dbReference type="InterPro" id="IPR025380">
    <property type="entry name" value="DUF4369"/>
</dbReference>
<dbReference type="InterPro" id="IPR036249">
    <property type="entry name" value="Thioredoxin-like_sf"/>
</dbReference>
<evidence type="ECO:0000259" key="6">
    <source>
        <dbReference type="PROSITE" id="PS51352"/>
    </source>
</evidence>
<evidence type="ECO:0000313" key="8">
    <source>
        <dbReference type="Proteomes" id="UP000829925"/>
    </source>
</evidence>
<dbReference type="Pfam" id="PF00578">
    <property type="entry name" value="AhpC-TSA"/>
    <property type="match status" value="1"/>
</dbReference>
<dbReference type="AlphaFoldDB" id="A0A8T9SZ15"/>
<keyword evidence="3" id="KW-1015">Disulfide bond</keyword>
<dbReference type="InterPro" id="IPR050553">
    <property type="entry name" value="Thioredoxin_ResA/DsbE_sf"/>
</dbReference>
<dbReference type="Proteomes" id="UP000829925">
    <property type="component" value="Chromosome"/>
</dbReference>
<dbReference type="KEGG" id="haei:MUN82_02300"/>
<dbReference type="PANTHER" id="PTHR42852:SF6">
    <property type="entry name" value="THIOL:DISULFIDE INTERCHANGE PROTEIN DSBE"/>
    <property type="match status" value="1"/>
</dbReference>
<feature type="domain" description="Thioredoxin" evidence="6">
    <location>
        <begin position="237"/>
        <end position="377"/>
    </location>
</feature>
<dbReference type="PROSITE" id="PS00194">
    <property type="entry name" value="THIOREDOXIN_1"/>
    <property type="match status" value="1"/>
</dbReference>
<evidence type="ECO:0000256" key="1">
    <source>
        <dbReference type="ARBA" id="ARBA00004196"/>
    </source>
</evidence>
<dbReference type="InterPro" id="IPR013766">
    <property type="entry name" value="Thioredoxin_domain"/>
</dbReference>
<evidence type="ECO:0000313" key="7">
    <source>
        <dbReference type="EMBL" id="UOR05943.1"/>
    </source>
</evidence>
<dbReference type="InterPro" id="IPR000866">
    <property type="entry name" value="AhpC/TSA"/>
</dbReference>
<feature type="chain" id="PRO_5035819495" evidence="5">
    <location>
        <begin position="19"/>
        <end position="377"/>
    </location>
</feature>
<dbReference type="GO" id="GO:0016209">
    <property type="term" value="F:antioxidant activity"/>
    <property type="evidence" value="ECO:0007669"/>
    <property type="project" value="InterPro"/>
</dbReference>
<dbReference type="InterPro" id="IPR017937">
    <property type="entry name" value="Thioredoxin_CS"/>
</dbReference>
<dbReference type="PROSITE" id="PS51352">
    <property type="entry name" value="THIOREDOXIN_2"/>
    <property type="match status" value="1"/>
</dbReference>
<evidence type="ECO:0000256" key="3">
    <source>
        <dbReference type="ARBA" id="ARBA00023157"/>
    </source>
</evidence>
<keyword evidence="5" id="KW-0732">Signal</keyword>
<dbReference type="PANTHER" id="PTHR42852">
    <property type="entry name" value="THIOL:DISULFIDE INTERCHANGE PROTEIN DSBE"/>
    <property type="match status" value="1"/>
</dbReference>
<keyword evidence="4" id="KW-0676">Redox-active center</keyword>
<evidence type="ECO:0000256" key="5">
    <source>
        <dbReference type="SAM" id="SignalP"/>
    </source>
</evidence>
<dbReference type="CDD" id="cd02966">
    <property type="entry name" value="TlpA_like_family"/>
    <property type="match status" value="1"/>
</dbReference>
<comment type="subcellular location">
    <subcellularLocation>
        <location evidence="1">Cell envelope</location>
    </subcellularLocation>
</comment>
<keyword evidence="2" id="KW-0201">Cytochrome c-type biogenesis</keyword>
<accession>A0A8T9SZ15</accession>
<protein>
    <submittedName>
        <fullName evidence="7">AhpC/TSA family protein</fullName>
    </submittedName>
</protein>
<evidence type="ECO:0000256" key="4">
    <source>
        <dbReference type="ARBA" id="ARBA00023284"/>
    </source>
</evidence>
<reference evidence="7 8" key="1">
    <citation type="submission" date="2022-04" db="EMBL/GenBank/DDBJ databases">
        <title>Hymenobacter sp. isolated from the air.</title>
        <authorList>
            <person name="Won M."/>
            <person name="Lee C.-M."/>
            <person name="Woen H.-Y."/>
            <person name="Kwon S.-W."/>
        </authorList>
    </citation>
    <scope>NUCLEOTIDE SEQUENCE [LARGE SCALE GENOMIC DNA]</scope>
    <source>
        <strain evidence="8">5413 J-13</strain>
    </source>
</reference>
<organism evidence="7 8">
    <name type="scientific">Hymenobacter aerilatus</name>
    <dbReference type="NCBI Taxonomy" id="2932251"/>
    <lineage>
        <taxon>Bacteria</taxon>
        <taxon>Pseudomonadati</taxon>
        <taxon>Bacteroidota</taxon>
        <taxon>Cytophagia</taxon>
        <taxon>Cytophagales</taxon>
        <taxon>Hymenobacteraceae</taxon>
        <taxon>Hymenobacter</taxon>
    </lineage>
</organism>
<keyword evidence="8" id="KW-1185">Reference proteome</keyword>
<evidence type="ECO:0000256" key="2">
    <source>
        <dbReference type="ARBA" id="ARBA00022748"/>
    </source>
</evidence>
<dbReference type="SUPFAM" id="SSF52833">
    <property type="entry name" value="Thioredoxin-like"/>
    <property type="match status" value="1"/>
</dbReference>
<proteinExistence type="predicted"/>
<sequence length="377" mass="41628">MKKHLLGFLLLAPWLAQAQAPTPYTLKGKIGKLSAPAKVYMLRDGKFSDSTALTNGAFEFKGTVEAPQQVMLVLARDGKLKQALSNFQKADRTTTFLEKGPVMLTSADSLTTAKITGSKLTTEHQQLQTTLKPANDKMKALMADYRAASEEQRKSPEFMKQLDAREEAISAESKQHYLAFVKAHPGSPVSLGAVKQVGGSVPSYAEVAPLYESLAPAVRNSPEGKKYGEMLQAIKAVSIGAVAPNFTQQTPEGKKVSLADYRGKYVLVDFWASWCGPCRQENPNVTKVYNDYKAKNFDILGVSLDNEKAREKWLKAIQDDQLTWTQVSDLKGWQNEVAVQYHVQAIPQNFLVDPTGKIVATNLRGDDLRETLAKYIK</sequence>
<name>A0A8T9SZ15_9BACT</name>